<dbReference type="PaxDb" id="35128-Thaps7729"/>
<organism evidence="2 3">
    <name type="scientific">Thalassiosira pseudonana</name>
    <name type="common">Marine diatom</name>
    <name type="synonym">Cyclotella nana</name>
    <dbReference type="NCBI Taxonomy" id="35128"/>
    <lineage>
        <taxon>Eukaryota</taxon>
        <taxon>Sar</taxon>
        <taxon>Stramenopiles</taxon>
        <taxon>Ochrophyta</taxon>
        <taxon>Bacillariophyta</taxon>
        <taxon>Coscinodiscophyceae</taxon>
        <taxon>Thalassiosirophycidae</taxon>
        <taxon>Thalassiosirales</taxon>
        <taxon>Thalassiosiraceae</taxon>
        <taxon>Thalassiosira</taxon>
    </lineage>
</organism>
<evidence type="ECO:0000256" key="1">
    <source>
        <dbReference type="SAM" id="MobiDB-lite"/>
    </source>
</evidence>
<proteinExistence type="predicted"/>
<feature type="region of interest" description="Disordered" evidence="1">
    <location>
        <begin position="624"/>
        <end position="645"/>
    </location>
</feature>
<name>B8C7C8_THAPS</name>
<dbReference type="RefSeq" id="XP_002291873.1">
    <property type="nucleotide sequence ID" value="XM_002291837.1"/>
</dbReference>
<feature type="compositionally biased region" description="Polar residues" evidence="1">
    <location>
        <begin position="796"/>
        <end position="809"/>
    </location>
</feature>
<feature type="region of interest" description="Disordered" evidence="1">
    <location>
        <begin position="933"/>
        <end position="987"/>
    </location>
</feature>
<feature type="region of interest" description="Disordered" evidence="1">
    <location>
        <begin position="73"/>
        <end position="92"/>
    </location>
</feature>
<dbReference type="EMBL" id="CM000644">
    <property type="protein sequence ID" value="EED90724.1"/>
    <property type="molecule type" value="Genomic_DNA"/>
</dbReference>
<dbReference type="AlphaFoldDB" id="B8C7C8"/>
<feature type="compositionally biased region" description="Polar residues" evidence="1">
    <location>
        <begin position="816"/>
        <end position="827"/>
    </location>
</feature>
<keyword evidence="3" id="KW-1185">Reference proteome</keyword>
<protein>
    <submittedName>
        <fullName evidence="2">Uncharacterized protein</fullName>
    </submittedName>
</protein>
<feature type="compositionally biased region" description="Polar residues" evidence="1">
    <location>
        <begin position="25"/>
        <end position="37"/>
    </location>
</feature>
<feature type="compositionally biased region" description="Polar residues" evidence="1">
    <location>
        <begin position="976"/>
        <end position="986"/>
    </location>
</feature>
<dbReference type="HOGENOM" id="CLU_300074_0_0_1"/>
<feature type="region of interest" description="Disordered" evidence="1">
    <location>
        <begin position="1"/>
        <end position="37"/>
    </location>
</feature>
<dbReference type="GeneID" id="7452874"/>
<evidence type="ECO:0000313" key="2">
    <source>
        <dbReference type="EMBL" id="EED90724.1"/>
    </source>
</evidence>
<feature type="compositionally biased region" description="Basic and acidic residues" evidence="1">
    <location>
        <begin position="664"/>
        <end position="685"/>
    </location>
</feature>
<gene>
    <name evidence="2" type="ORF">THAPSDRAFT_7729</name>
</gene>
<dbReference type="InParanoid" id="B8C7C8"/>
<feature type="compositionally biased region" description="Low complexity" evidence="1">
    <location>
        <begin position="859"/>
        <end position="874"/>
    </location>
</feature>
<feature type="compositionally biased region" description="Polar residues" evidence="1">
    <location>
        <begin position="703"/>
        <end position="719"/>
    </location>
</feature>
<feature type="compositionally biased region" description="Polar residues" evidence="1">
    <location>
        <begin position="750"/>
        <end position="764"/>
    </location>
</feature>
<feature type="compositionally biased region" description="Basic and acidic residues" evidence="1">
    <location>
        <begin position="941"/>
        <end position="963"/>
    </location>
</feature>
<feature type="region of interest" description="Disordered" evidence="1">
    <location>
        <begin position="663"/>
        <end position="876"/>
    </location>
</feature>
<feature type="region of interest" description="Disordered" evidence="1">
    <location>
        <begin position="897"/>
        <end position="916"/>
    </location>
</feature>
<dbReference type="Proteomes" id="UP000001449">
    <property type="component" value="Chromosome 8"/>
</dbReference>
<dbReference type="KEGG" id="tps:THAPSDRAFT_7729"/>
<evidence type="ECO:0000313" key="3">
    <source>
        <dbReference type="Proteomes" id="UP000001449"/>
    </source>
</evidence>
<feature type="compositionally biased region" description="Polar residues" evidence="1">
    <location>
        <begin position="900"/>
        <end position="916"/>
    </location>
</feature>
<accession>B8C7C8</accession>
<sequence>MGAFNNHEPSTVTSSSIEPSAAAFKSTTPRTKTSLPSMTTALTSRRRLSLLRLSSGHSMWQIDSVPSKRLEKMMRHDDSDGVGAKEQPEPTDGHVEAEYMTSQTAPNTADGDGGETLNITPQSSVLALQPIVTPDSLREQLLFADPSLDNATNALLAPEAAEGLPSVEAAMGANGINNHVPFYSNNNMSVVNLGTHQTTWLDFGGDELNTIGQLHYFPVLIQAPGCSTQDGAVEDDLALYFDVEIVQCAMGEKGTGILCGLADPSCDSSANIKGVDQDESNTTDPIQFTLREGVSAVVYVSWRPNSEGGIRETLSVKTTLNGTTDVISKESIVVVGTATKATTVDDAAVQQLRGQNKGPLLEIDEFEGLGESTEEERSDLAQCPLDHPRRESTTTTAAACSGMVSPMEAIMDDSMNNCDILTPIEEGSQTDSGVVEIGDEEVLSLASEGGAEMVFGEIEPNGNVTKKQPQTAGGNVDNEIAVNNAPEGEEKEQPGDIVVQETHDEKLNDTLDGSSESVDSSSCEDLRADESASHIDPILLSSIKSFPSSEDMDSINAIDDKRETVNTPSSLVDEVNDMEYYLVPSSIQHPTAIPAPLENAQKPSDDNETAYEEVESGACCDIETPRDSEVSNAPRQGVDANDATPRDSEVFRFELFYQNLAQRAGKEDAGDTVKEDEKVAPHDLYEDITAELDAMMDDEETTKTTSLDAPTNRSNTLNPYSHEPINAASVKIGASKKKQKSPSPVSGKQGTQSESAKTAKSSAQKLYFFGKTPSSQESAVRSKLKTTSSDKKRVDSTPSVSSEMKNSVHISHKEQGCQTKAYETTQAGAGAKGGIRAERISSIRSKPLSLKSDNQDKASFGGSSQKPTSSSAKSSARKLYFYKAATPSCGTTYDELVTPARTTRTPDSRGSVSKSSEVNLFIKSKKLVAFKEKSPPIMSPRELKAYEKHVQSTRERKQQREESNYDSPEGTLAARTPNTAKVSSAYTKHIARIRREKSD</sequence>
<feature type="compositionally biased region" description="Low complexity" evidence="1">
    <location>
        <begin position="514"/>
        <end position="523"/>
    </location>
</feature>
<feature type="compositionally biased region" description="Polar residues" evidence="1">
    <location>
        <begin position="7"/>
        <end position="18"/>
    </location>
</feature>
<reference evidence="2 3" key="1">
    <citation type="journal article" date="2004" name="Science">
        <title>The genome of the diatom Thalassiosira pseudonana: ecology, evolution, and metabolism.</title>
        <authorList>
            <person name="Armbrust E.V."/>
            <person name="Berges J.A."/>
            <person name="Bowler C."/>
            <person name="Green B.R."/>
            <person name="Martinez D."/>
            <person name="Putnam N.H."/>
            <person name="Zhou S."/>
            <person name="Allen A.E."/>
            <person name="Apt K.E."/>
            <person name="Bechner M."/>
            <person name="Brzezinski M.A."/>
            <person name="Chaal B.K."/>
            <person name="Chiovitti A."/>
            <person name="Davis A.K."/>
            <person name="Demarest M.S."/>
            <person name="Detter J.C."/>
            <person name="Glavina T."/>
            <person name="Goodstein D."/>
            <person name="Hadi M.Z."/>
            <person name="Hellsten U."/>
            <person name="Hildebrand M."/>
            <person name="Jenkins B.D."/>
            <person name="Jurka J."/>
            <person name="Kapitonov V.V."/>
            <person name="Kroger N."/>
            <person name="Lau W.W."/>
            <person name="Lane T.W."/>
            <person name="Larimer F.W."/>
            <person name="Lippmeier J.C."/>
            <person name="Lucas S."/>
            <person name="Medina M."/>
            <person name="Montsant A."/>
            <person name="Obornik M."/>
            <person name="Parker M.S."/>
            <person name="Palenik B."/>
            <person name="Pazour G.J."/>
            <person name="Richardson P.M."/>
            <person name="Rynearson T.A."/>
            <person name="Saito M.A."/>
            <person name="Schwartz D.C."/>
            <person name="Thamatrakoln K."/>
            <person name="Valentin K."/>
            <person name="Vardi A."/>
            <person name="Wilkerson F.P."/>
            <person name="Rokhsar D.S."/>
        </authorList>
    </citation>
    <scope>NUCLEOTIDE SEQUENCE [LARGE SCALE GENOMIC DNA]</scope>
    <source>
        <strain evidence="2 3">CCMP1335</strain>
    </source>
</reference>
<feature type="region of interest" description="Disordered" evidence="1">
    <location>
        <begin position="507"/>
        <end position="529"/>
    </location>
</feature>
<reference evidence="2 3" key="2">
    <citation type="journal article" date="2008" name="Nature">
        <title>The Phaeodactylum genome reveals the evolutionary history of diatom genomes.</title>
        <authorList>
            <person name="Bowler C."/>
            <person name="Allen A.E."/>
            <person name="Badger J.H."/>
            <person name="Grimwood J."/>
            <person name="Jabbari K."/>
            <person name="Kuo A."/>
            <person name="Maheswari U."/>
            <person name="Martens C."/>
            <person name="Maumus F."/>
            <person name="Otillar R.P."/>
            <person name="Rayko E."/>
            <person name="Salamov A."/>
            <person name="Vandepoele K."/>
            <person name="Beszteri B."/>
            <person name="Gruber A."/>
            <person name="Heijde M."/>
            <person name="Katinka M."/>
            <person name="Mock T."/>
            <person name="Valentin K."/>
            <person name="Verret F."/>
            <person name="Berges J.A."/>
            <person name="Brownlee C."/>
            <person name="Cadoret J.P."/>
            <person name="Chiovitti A."/>
            <person name="Choi C.J."/>
            <person name="Coesel S."/>
            <person name="De Martino A."/>
            <person name="Detter J.C."/>
            <person name="Durkin C."/>
            <person name="Falciatore A."/>
            <person name="Fournet J."/>
            <person name="Haruta M."/>
            <person name="Huysman M.J."/>
            <person name="Jenkins B.D."/>
            <person name="Jiroutova K."/>
            <person name="Jorgensen R.E."/>
            <person name="Joubert Y."/>
            <person name="Kaplan A."/>
            <person name="Kroger N."/>
            <person name="Kroth P.G."/>
            <person name="La Roche J."/>
            <person name="Lindquist E."/>
            <person name="Lommer M."/>
            <person name="Martin-Jezequel V."/>
            <person name="Lopez P.J."/>
            <person name="Lucas S."/>
            <person name="Mangogna M."/>
            <person name="McGinnis K."/>
            <person name="Medlin L.K."/>
            <person name="Montsant A."/>
            <person name="Oudot-Le Secq M.P."/>
            <person name="Napoli C."/>
            <person name="Obornik M."/>
            <person name="Parker M.S."/>
            <person name="Petit J.L."/>
            <person name="Porcel B.M."/>
            <person name="Poulsen N."/>
            <person name="Robison M."/>
            <person name="Rychlewski L."/>
            <person name="Rynearson T.A."/>
            <person name="Schmutz J."/>
            <person name="Shapiro H."/>
            <person name="Siaut M."/>
            <person name="Stanley M."/>
            <person name="Sussman M.R."/>
            <person name="Taylor A.R."/>
            <person name="Vardi A."/>
            <person name="von Dassow P."/>
            <person name="Vyverman W."/>
            <person name="Willis A."/>
            <person name="Wyrwicz L.S."/>
            <person name="Rokhsar D.S."/>
            <person name="Weissenbach J."/>
            <person name="Armbrust E.V."/>
            <person name="Green B.R."/>
            <person name="Van de Peer Y."/>
            <person name="Grigoriev I.V."/>
        </authorList>
    </citation>
    <scope>NUCLEOTIDE SEQUENCE [LARGE SCALE GENOMIC DNA]</scope>
    <source>
        <strain evidence="2 3">CCMP1335</strain>
    </source>
</reference>
<feature type="compositionally biased region" description="Acidic residues" evidence="1">
    <location>
        <begin position="686"/>
        <end position="700"/>
    </location>
</feature>